<feature type="compositionally biased region" description="Polar residues" evidence="1">
    <location>
        <begin position="296"/>
        <end position="319"/>
    </location>
</feature>
<sequence length="348" mass="38438">MLPSTPRRLPPCVRLRQIPSVQSAGRYRARCGPVHAPPTGVVGCRVRPLVGTHSFGSARYSYRGLEPRLQRAHARHTPVEARNPRCGASSSRHDHSNLHPQSKPRLGQGSCVLRRRERMKTTMTIAWFIVASAVHAEERIAVKASSGRFEVAQDFQGGRDQGDGEFLEIVRFRNTGFSQVRLSGLAWPGIYNISPDEHWLLRTQKTGSGESIAMLYRVEENGRVSEVQGFDGLLWSISDAASRLKRKDLYHTRVADFAWSEGSSSLEIVLRGSNASKSGDGIDCRIQYELRNHRVVSQQASSDQVGAGQPTTRSESNSEGGDKPQPELDGRSRGRPLPLPDRVAGGEE</sequence>
<dbReference type="EMBL" id="BAABRI010000035">
    <property type="protein sequence ID" value="GAA5484773.1"/>
    <property type="molecule type" value="Genomic_DNA"/>
</dbReference>
<name>A0ABP9UY32_9BACT</name>
<feature type="region of interest" description="Disordered" evidence="1">
    <location>
        <begin position="296"/>
        <end position="348"/>
    </location>
</feature>
<dbReference type="Proteomes" id="UP001476282">
    <property type="component" value="Unassembled WGS sequence"/>
</dbReference>
<feature type="compositionally biased region" description="Basic and acidic residues" evidence="1">
    <location>
        <begin position="320"/>
        <end position="332"/>
    </location>
</feature>
<accession>A0ABP9UY32</accession>
<reference evidence="2 3" key="1">
    <citation type="submission" date="2024-02" db="EMBL/GenBank/DDBJ databases">
        <title>Haloferula sargassicola NBRC 104335.</title>
        <authorList>
            <person name="Ichikawa N."/>
            <person name="Katano-Makiyama Y."/>
            <person name="Hidaka K."/>
        </authorList>
    </citation>
    <scope>NUCLEOTIDE SEQUENCE [LARGE SCALE GENOMIC DNA]</scope>
    <source>
        <strain evidence="2 3">NBRC 104335</strain>
    </source>
</reference>
<feature type="region of interest" description="Disordered" evidence="1">
    <location>
        <begin position="71"/>
        <end position="108"/>
    </location>
</feature>
<protein>
    <submittedName>
        <fullName evidence="2">Uncharacterized protein</fullName>
    </submittedName>
</protein>
<gene>
    <name evidence="2" type="ORF">Hsar01_04019</name>
</gene>
<proteinExistence type="predicted"/>
<keyword evidence="3" id="KW-1185">Reference proteome</keyword>
<evidence type="ECO:0000313" key="3">
    <source>
        <dbReference type="Proteomes" id="UP001476282"/>
    </source>
</evidence>
<organism evidence="2 3">
    <name type="scientific">Haloferula sargassicola</name>
    <dbReference type="NCBI Taxonomy" id="490096"/>
    <lineage>
        <taxon>Bacteria</taxon>
        <taxon>Pseudomonadati</taxon>
        <taxon>Verrucomicrobiota</taxon>
        <taxon>Verrucomicrobiia</taxon>
        <taxon>Verrucomicrobiales</taxon>
        <taxon>Verrucomicrobiaceae</taxon>
        <taxon>Haloferula</taxon>
    </lineage>
</organism>
<comment type="caution">
    <text evidence="2">The sequence shown here is derived from an EMBL/GenBank/DDBJ whole genome shotgun (WGS) entry which is preliminary data.</text>
</comment>
<evidence type="ECO:0000313" key="2">
    <source>
        <dbReference type="EMBL" id="GAA5484773.1"/>
    </source>
</evidence>
<evidence type="ECO:0000256" key="1">
    <source>
        <dbReference type="SAM" id="MobiDB-lite"/>
    </source>
</evidence>